<dbReference type="GO" id="GO:0005634">
    <property type="term" value="C:nucleus"/>
    <property type="evidence" value="ECO:0007669"/>
    <property type="project" value="TreeGrafter"/>
</dbReference>
<dbReference type="Pfam" id="PF00076">
    <property type="entry name" value="RRM_1"/>
    <property type="match status" value="1"/>
</dbReference>
<dbReference type="SUPFAM" id="SSF90229">
    <property type="entry name" value="CCCH zinc finger"/>
    <property type="match status" value="1"/>
</dbReference>
<dbReference type="Gene3D" id="1.20.1390.10">
    <property type="entry name" value="PWI domain"/>
    <property type="match status" value="1"/>
</dbReference>
<dbReference type="SMART" id="SM00360">
    <property type="entry name" value="RRM"/>
    <property type="match status" value="1"/>
</dbReference>
<dbReference type="CDD" id="cd12257">
    <property type="entry name" value="RRM1_RBM26_like"/>
    <property type="match status" value="1"/>
</dbReference>
<proteinExistence type="predicted"/>
<dbReference type="OrthoDB" id="443401at2759"/>
<evidence type="ECO:0000256" key="2">
    <source>
        <dbReference type="ARBA" id="ARBA00022771"/>
    </source>
</evidence>
<keyword evidence="1 7" id="KW-0479">Metal-binding</keyword>
<dbReference type="PROSITE" id="PS50103">
    <property type="entry name" value="ZF_C3H1"/>
    <property type="match status" value="1"/>
</dbReference>
<evidence type="ECO:0000313" key="12">
    <source>
        <dbReference type="EMBL" id="QIX00750.1"/>
    </source>
</evidence>
<keyword evidence="2 7" id="KW-0863">Zinc-finger</keyword>
<dbReference type="PANTHER" id="PTHR14398">
    <property type="entry name" value="RNA RECOGNITION RRM/RNP DOMAIN"/>
    <property type="match status" value="1"/>
</dbReference>
<dbReference type="SMART" id="SM00356">
    <property type="entry name" value="ZnF_C3H1"/>
    <property type="match status" value="1"/>
</dbReference>
<evidence type="ECO:0000256" key="8">
    <source>
        <dbReference type="SAM" id="Coils"/>
    </source>
</evidence>
<evidence type="ECO:0000313" key="13">
    <source>
        <dbReference type="Proteomes" id="UP000503462"/>
    </source>
</evidence>
<dbReference type="GO" id="GO:0003723">
    <property type="term" value="F:RNA binding"/>
    <property type="evidence" value="ECO:0007669"/>
    <property type="project" value="UniProtKB-UniRule"/>
</dbReference>
<dbReference type="GO" id="GO:0008270">
    <property type="term" value="F:zinc ion binding"/>
    <property type="evidence" value="ECO:0007669"/>
    <property type="project" value="UniProtKB-KW"/>
</dbReference>
<dbReference type="InterPro" id="IPR036855">
    <property type="entry name" value="Znf_CCCH_sf"/>
</dbReference>
<evidence type="ECO:0000256" key="1">
    <source>
        <dbReference type="ARBA" id="ARBA00022723"/>
    </source>
</evidence>
<dbReference type="InterPro" id="IPR000571">
    <property type="entry name" value="Znf_CCCH"/>
</dbReference>
<feature type="coiled-coil region" evidence="8">
    <location>
        <begin position="366"/>
        <end position="403"/>
    </location>
</feature>
<dbReference type="SUPFAM" id="SSF54928">
    <property type="entry name" value="RNA-binding domain, RBD"/>
    <property type="match status" value="1"/>
</dbReference>
<dbReference type="AlphaFoldDB" id="A0A6H0Y286"/>
<evidence type="ECO:0000256" key="3">
    <source>
        <dbReference type="ARBA" id="ARBA00022833"/>
    </source>
</evidence>
<comment type="function">
    <text evidence="5">May be involved in the turnover of nuclear polyadenylated (pA+) RNA.</text>
</comment>
<dbReference type="PANTHER" id="PTHR14398:SF0">
    <property type="entry name" value="ZINC FINGER PROTEIN SWM"/>
    <property type="match status" value="1"/>
</dbReference>
<organism evidence="12 13">
    <name type="scientific">Peltaster fructicola</name>
    <dbReference type="NCBI Taxonomy" id="286661"/>
    <lineage>
        <taxon>Eukaryota</taxon>
        <taxon>Fungi</taxon>
        <taxon>Dikarya</taxon>
        <taxon>Ascomycota</taxon>
        <taxon>Pezizomycotina</taxon>
        <taxon>Dothideomycetes</taxon>
        <taxon>Dothideomycetes incertae sedis</taxon>
        <taxon>Peltaster</taxon>
    </lineage>
</organism>
<sequence length="614" mass="66943">MQLDETQAQLLKAWVVKKLEDLSDTDADPDVLAEYVLELVRGDDDPAAVRQNCIDNLGDFLQDSTEGFVNDFVKALQTKAYDPNAPAPKTFAQPPSGPRKRTPVKQARRGRGGSERGGRQNQPWQAPQFQPGAMAQMNPQDAIGALMAMQQALGLPPMPGMPSFGDQNGPATSFNGRRSGKRCRDYDTKGFCARGASCKFEHGTDAMVVGSQGLDSSQAMMQPLSDRGNTRGRAGGRGRGGQGRGGGRRAEFSLAGPSQDRSLTALVVEQIPEDKFEEQQIRDFFNQYGNIQQVELQSQRRLAIVTFSSWDEANAAYTSPKVIFDNRFVKVFWYKPGGDVANGQQGSEPQDIEMNIDVPQVDPEEIAKRQAEAQKKHEELKAMDEERKKFAELLAKKANAAAQNGIGAPKVESEQTKGLKAQLAKLEAEAQILGIDPTAAAESQNGQSWGGRGGFRGRGRFTTRGSFRGAWAGAPARGGAVKRLDNRPRTLSVRFPTGTFVQYDEAMRQYLLFSDNLEHAVLSKHPDREDAAMVAFEERYRAENFKAATASGIPNIGAVEVSWMTNPANTNGTTAGVKVVAQDTPVVMADAPIAEGEGEYEEADMADMNEDSWQ</sequence>
<accession>A0A6H0Y286</accession>
<dbReference type="InterPro" id="IPR045137">
    <property type="entry name" value="RBM26/27"/>
</dbReference>
<keyword evidence="4 6" id="KW-0694">RNA-binding</keyword>
<evidence type="ECO:0008006" key="14">
    <source>
        <dbReference type="Google" id="ProtNLM"/>
    </source>
</evidence>
<evidence type="ECO:0000259" key="11">
    <source>
        <dbReference type="PROSITE" id="PS50103"/>
    </source>
</evidence>
<feature type="region of interest" description="Disordered" evidence="9">
    <location>
        <begin position="219"/>
        <end position="255"/>
    </location>
</feature>
<gene>
    <name evidence="12" type="ORF">AMS68_006267</name>
</gene>
<dbReference type="InterPro" id="IPR012677">
    <property type="entry name" value="Nucleotide-bd_a/b_plait_sf"/>
</dbReference>
<evidence type="ECO:0000259" key="10">
    <source>
        <dbReference type="PROSITE" id="PS50102"/>
    </source>
</evidence>
<dbReference type="Proteomes" id="UP000503462">
    <property type="component" value="Chromosome 4"/>
</dbReference>
<evidence type="ECO:0000256" key="5">
    <source>
        <dbReference type="ARBA" id="ARBA00043866"/>
    </source>
</evidence>
<feature type="domain" description="C3H1-type" evidence="11">
    <location>
        <begin position="177"/>
        <end position="205"/>
    </location>
</feature>
<feature type="region of interest" description="Disordered" evidence="9">
    <location>
        <begin position="80"/>
        <end position="126"/>
    </location>
</feature>
<feature type="compositionally biased region" description="Gly residues" evidence="9">
    <location>
        <begin position="233"/>
        <end position="245"/>
    </location>
</feature>
<keyword evidence="8" id="KW-0175">Coiled coil</keyword>
<keyword evidence="13" id="KW-1185">Reference proteome</keyword>
<dbReference type="EMBL" id="CP051142">
    <property type="protein sequence ID" value="QIX00750.1"/>
    <property type="molecule type" value="Genomic_DNA"/>
</dbReference>
<name>A0A6H0Y286_9PEZI</name>
<feature type="compositionally biased region" description="Basic residues" evidence="9">
    <location>
        <begin position="98"/>
        <end position="111"/>
    </location>
</feature>
<dbReference type="Pfam" id="PF01480">
    <property type="entry name" value="PWI"/>
    <property type="match status" value="1"/>
</dbReference>
<dbReference type="InterPro" id="IPR000504">
    <property type="entry name" value="RRM_dom"/>
</dbReference>
<protein>
    <recommendedName>
        <fullName evidence="14">C3H1-type domain-containing protein</fullName>
    </recommendedName>
</protein>
<dbReference type="InterPro" id="IPR002483">
    <property type="entry name" value="PWI_dom"/>
</dbReference>
<evidence type="ECO:0000256" key="6">
    <source>
        <dbReference type="PROSITE-ProRule" id="PRU00176"/>
    </source>
</evidence>
<dbReference type="Gene3D" id="3.30.70.330">
    <property type="match status" value="1"/>
</dbReference>
<dbReference type="InterPro" id="IPR035979">
    <property type="entry name" value="RBD_domain_sf"/>
</dbReference>
<keyword evidence="3 7" id="KW-0862">Zinc</keyword>
<dbReference type="FunFam" id="3.30.70.330:FF:000647">
    <property type="entry name" value="CCCH zinc finger and RRM domain protein"/>
    <property type="match status" value="1"/>
</dbReference>
<reference evidence="12 13" key="1">
    <citation type="journal article" date="2016" name="Sci. Rep.">
        <title>Peltaster fructicola genome reveals evolution from an invasive phytopathogen to an ectophytic parasite.</title>
        <authorList>
            <person name="Xu C."/>
            <person name="Chen H."/>
            <person name="Gleason M.L."/>
            <person name="Xu J.R."/>
            <person name="Liu H."/>
            <person name="Zhang R."/>
            <person name="Sun G."/>
        </authorList>
    </citation>
    <scope>NUCLEOTIDE SEQUENCE [LARGE SCALE GENOMIC DNA]</scope>
    <source>
        <strain evidence="12 13">LNHT1506</strain>
    </source>
</reference>
<feature type="zinc finger region" description="C3H1-type" evidence="7">
    <location>
        <begin position="177"/>
        <end position="205"/>
    </location>
</feature>
<evidence type="ECO:0000256" key="9">
    <source>
        <dbReference type="SAM" id="MobiDB-lite"/>
    </source>
</evidence>
<dbReference type="PROSITE" id="PS50102">
    <property type="entry name" value="RRM"/>
    <property type="match status" value="1"/>
</dbReference>
<feature type="domain" description="RRM" evidence="10">
    <location>
        <begin position="264"/>
        <end position="336"/>
    </location>
</feature>
<evidence type="ECO:0000256" key="7">
    <source>
        <dbReference type="PROSITE-ProRule" id="PRU00723"/>
    </source>
</evidence>
<evidence type="ECO:0000256" key="4">
    <source>
        <dbReference type="ARBA" id="ARBA00022884"/>
    </source>
</evidence>